<keyword evidence="2" id="KW-0812">Transmembrane</keyword>
<evidence type="ECO:0000256" key="1">
    <source>
        <dbReference type="SAM" id="MobiDB-lite"/>
    </source>
</evidence>
<dbReference type="EMBL" id="BAAAVM010000090">
    <property type="protein sequence ID" value="GAA3157604.1"/>
    <property type="molecule type" value="Genomic_DNA"/>
</dbReference>
<evidence type="ECO:0000313" key="5">
    <source>
        <dbReference type="Proteomes" id="UP001500893"/>
    </source>
</evidence>
<proteinExistence type="predicted"/>
<reference evidence="5" key="1">
    <citation type="journal article" date="2019" name="Int. J. Syst. Evol. Microbiol.">
        <title>The Global Catalogue of Microorganisms (GCM) 10K type strain sequencing project: providing services to taxonomists for standard genome sequencing and annotation.</title>
        <authorList>
            <consortium name="The Broad Institute Genomics Platform"/>
            <consortium name="The Broad Institute Genome Sequencing Center for Infectious Disease"/>
            <person name="Wu L."/>
            <person name="Ma J."/>
        </authorList>
    </citation>
    <scope>NUCLEOTIDE SEQUENCE [LARGE SCALE GENOMIC DNA]</scope>
    <source>
        <strain evidence="5">JCM 11574</strain>
    </source>
</reference>
<organism evidence="4 5">
    <name type="scientific">Streptomyces rameus</name>
    <dbReference type="NCBI Taxonomy" id="68261"/>
    <lineage>
        <taxon>Bacteria</taxon>
        <taxon>Bacillati</taxon>
        <taxon>Actinomycetota</taxon>
        <taxon>Actinomycetes</taxon>
        <taxon>Kitasatosporales</taxon>
        <taxon>Streptomycetaceae</taxon>
        <taxon>Streptomyces</taxon>
    </lineage>
</organism>
<keyword evidence="2" id="KW-0472">Membrane</keyword>
<comment type="caution">
    <text evidence="4">The sequence shown here is derived from an EMBL/GenBank/DDBJ whole genome shotgun (WGS) entry which is preliminary data.</text>
</comment>
<dbReference type="InterPro" id="IPR046675">
    <property type="entry name" value="DUF6545"/>
</dbReference>
<sequence>MTVPAPDPSGFLSEFYISFWIPTAVLTAALVMKLPSIIRLWRDPLMRAVGGLLLLACAVFVFCTPSTIARVNRVTGVPNLAAPWCYSLITAFCGSCLLLIITWRTGPSDRSAATRRAMRWVVRAYSGVIVALWVLFLLAGPHKERLRDLDTYYATTPFLREEILLYLVAHAVACLITARLIWNWVRTEGLDAWLRWGLKLLGAGYVANLLFDAAKLTAVAARWTGSDLDWLSTDLAPPVAALSAILIAVGFILPHAGQYLHDRWRVRLAHRELRPLYRLMREVNGAGVPFVLRATPELRLTRRETFIRDVLLPLARHVDTGLGARSYDAAVALGHPPERARAMAAAVCVLDAVETRTRTSEASQAPQPSEPSEASQPSEPAASPAGCAAGSAAGSDTTSLLRQIGAVSRALRRCDDIEAVRARAAVPAGSVALHE</sequence>
<dbReference type="RefSeq" id="WP_345056222.1">
    <property type="nucleotide sequence ID" value="NZ_BAAAVM010000090.1"/>
</dbReference>
<evidence type="ECO:0000259" key="3">
    <source>
        <dbReference type="Pfam" id="PF20182"/>
    </source>
</evidence>
<feature type="domain" description="DUF6545" evidence="3">
    <location>
        <begin position="263"/>
        <end position="374"/>
    </location>
</feature>
<dbReference type="Pfam" id="PF20182">
    <property type="entry name" value="DUF6545"/>
    <property type="match status" value="1"/>
</dbReference>
<accession>A0ABP6NTB1</accession>
<feature type="transmembrane region" description="Helical" evidence="2">
    <location>
        <begin position="203"/>
        <end position="223"/>
    </location>
</feature>
<name>A0ABP6NTB1_9ACTN</name>
<feature type="transmembrane region" description="Helical" evidence="2">
    <location>
        <begin position="81"/>
        <end position="103"/>
    </location>
</feature>
<feature type="transmembrane region" description="Helical" evidence="2">
    <location>
        <begin position="235"/>
        <end position="257"/>
    </location>
</feature>
<keyword evidence="2" id="KW-1133">Transmembrane helix</keyword>
<dbReference type="Proteomes" id="UP001500893">
    <property type="component" value="Unassembled WGS sequence"/>
</dbReference>
<protein>
    <recommendedName>
        <fullName evidence="3">DUF6545 domain-containing protein</fullName>
    </recommendedName>
</protein>
<evidence type="ECO:0000313" key="4">
    <source>
        <dbReference type="EMBL" id="GAA3157604.1"/>
    </source>
</evidence>
<feature type="transmembrane region" description="Helical" evidence="2">
    <location>
        <begin position="48"/>
        <end position="69"/>
    </location>
</feature>
<dbReference type="NCBIfam" id="NF042915">
    <property type="entry name" value="MAB_1171c_fam"/>
    <property type="match status" value="1"/>
</dbReference>
<evidence type="ECO:0000256" key="2">
    <source>
        <dbReference type="SAM" id="Phobius"/>
    </source>
</evidence>
<feature type="compositionally biased region" description="Low complexity" evidence="1">
    <location>
        <begin position="360"/>
        <end position="394"/>
    </location>
</feature>
<keyword evidence="5" id="KW-1185">Reference proteome</keyword>
<dbReference type="InterPro" id="IPR050039">
    <property type="entry name" value="MAB_1171c-like"/>
</dbReference>
<feature type="transmembrane region" description="Helical" evidence="2">
    <location>
        <begin position="124"/>
        <end position="143"/>
    </location>
</feature>
<feature type="transmembrane region" description="Helical" evidence="2">
    <location>
        <begin position="15"/>
        <end position="36"/>
    </location>
</feature>
<feature type="transmembrane region" description="Helical" evidence="2">
    <location>
        <begin position="163"/>
        <end position="182"/>
    </location>
</feature>
<feature type="region of interest" description="Disordered" evidence="1">
    <location>
        <begin position="358"/>
        <end position="394"/>
    </location>
</feature>
<gene>
    <name evidence="4" type="ORF">GCM10010521_52020</name>
</gene>